<dbReference type="RefSeq" id="WP_339142044.1">
    <property type="nucleotide sequence ID" value="NZ_JBHULB010000068.1"/>
</dbReference>
<proteinExistence type="predicted"/>
<evidence type="ECO:0000313" key="2">
    <source>
        <dbReference type="EMBL" id="MFD2588145.1"/>
    </source>
</evidence>
<dbReference type="Proteomes" id="UP001597526">
    <property type="component" value="Unassembled WGS sequence"/>
</dbReference>
<sequence>MRKTLKYLVVYEKSADGFGAYVPDLPGCTSAGKSRDEIESNIIEAITLHLEIMQDEGLPIPQPNSDSQMVVIT</sequence>
<dbReference type="PANTHER" id="PTHR34504">
    <property type="entry name" value="ANTITOXIN HICB"/>
    <property type="match status" value="1"/>
</dbReference>
<feature type="domain" description="HicB-like antitoxin of toxin-antitoxin system" evidence="1">
    <location>
        <begin position="9"/>
        <end position="65"/>
    </location>
</feature>
<evidence type="ECO:0000259" key="1">
    <source>
        <dbReference type="Pfam" id="PF15919"/>
    </source>
</evidence>
<protein>
    <submittedName>
        <fullName evidence="2">Type II toxin-antitoxin system HicB family antitoxin</fullName>
    </submittedName>
</protein>
<dbReference type="PANTHER" id="PTHR34504:SF2">
    <property type="entry name" value="UPF0150 PROTEIN SSL0259"/>
    <property type="match status" value="1"/>
</dbReference>
<dbReference type="InterPro" id="IPR035069">
    <property type="entry name" value="TTHA1013/TTHA0281-like"/>
</dbReference>
<dbReference type="EMBL" id="JBHULB010000068">
    <property type="protein sequence ID" value="MFD2588145.1"/>
    <property type="molecule type" value="Genomic_DNA"/>
</dbReference>
<dbReference type="InterPro" id="IPR031807">
    <property type="entry name" value="HicB-like"/>
</dbReference>
<name>A0ABW5MY91_9FLAO</name>
<reference evidence="3" key="1">
    <citation type="journal article" date="2019" name="Int. J. Syst. Evol. Microbiol.">
        <title>The Global Catalogue of Microorganisms (GCM) 10K type strain sequencing project: providing services to taxonomists for standard genome sequencing and annotation.</title>
        <authorList>
            <consortium name="The Broad Institute Genomics Platform"/>
            <consortium name="The Broad Institute Genome Sequencing Center for Infectious Disease"/>
            <person name="Wu L."/>
            <person name="Ma J."/>
        </authorList>
    </citation>
    <scope>NUCLEOTIDE SEQUENCE [LARGE SCALE GENOMIC DNA]</scope>
    <source>
        <strain evidence="3">KCTC 52368</strain>
    </source>
</reference>
<dbReference type="SUPFAM" id="SSF143100">
    <property type="entry name" value="TTHA1013/TTHA0281-like"/>
    <property type="match status" value="1"/>
</dbReference>
<dbReference type="Pfam" id="PF15919">
    <property type="entry name" value="HicB_lk_antitox"/>
    <property type="match status" value="1"/>
</dbReference>
<organism evidence="2 3">
    <name type="scientific">Croceitalea marina</name>
    <dbReference type="NCBI Taxonomy" id="1775166"/>
    <lineage>
        <taxon>Bacteria</taxon>
        <taxon>Pseudomonadati</taxon>
        <taxon>Bacteroidota</taxon>
        <taxon>Flavobacteriia</taxon>
        <taxon>Flavobacteriales</taxon>
        <taxon>Flavobacteriaceae</taxon>
        <taxon>Croceitalea</taxon>
    </lineage>
</organism>
<accession>A0ABW5MY91</accession>
<dbReference type="Gene3D" id="3.30.160.250">
    <property type="match status" value="1"/>
</dbReference>
<keyword evidence="3" id="KW-1185">Reference proteome</keyword>
<gene>
    <name evidence="2" type="ORF">ACFSQJ_14470</name>
</gene>
<evidence type="ECO:0000313" key="3">
    <source>
        <dbReference type="Proteomes" id="UP001597526"/>
    </source>
</evidence>
<comment type="caution">
    <text evidence="2">The sequence shown here is derived from an EMBL/GenBank/DDBJ whole genome shotgun (WGS) entry which is preliminary data.</text>
</comment>
<dbReference type="InterPro" id="IPR051404">
    <property type="entry name" value="TA_system_antitoxin"/>
</dbReference>